<dbReference type="InterPro" id="IPR001087">
    <property type="entry name" value="GDSL"/>
</dbReference>
<dbReference type="SMR" id="A0A3B6RD38"/>
<evidence type="ECO:0000256" key="2">
    <source>
        <dbReference type="SAM" id="SignalP"/>
    </source>
</evidence>
<comment type="similarity">
    <text evidence="1">Belongs to the 'GDSL' lipolytic enzyme family.</text>
</comment>
<dbReference type="InterPro" id="IPR035669">
    <property type="entry name" value="SGNH_plant_lipase-like"/>
</dbReference>
<dbReference type="Gramene" id="TraesCS7A02G099900.1">
    <property type="protein sequence ID" value="TraesCS7A02G099900.1"/>
    <property type="gene ID" value="TraesCS7A02G099900"/>
</dbReference>
<name>A0A3B6RD38_WHEAT</name>
<dbReference type="KEGG" id="taes:123154235"/>
<organism evidence="3">
    <name type="scientific">Triticum aestivum</name>
    <name type="common">Wheat</name>
    <dbReference type="NCBI Taxonomy" id="4565"/>
    <lineage>
        <taxon>Eukaryota</taxon>
        <taxon>Viridiplantae</taxon>
        <taxon>Streptophyta</taxon>
        <taxon>Embryophyta</taxon>
        <taxon>Tracheophyta</taxon>
        <taxon>Spermatophyta</taxon>
        <taxon>Magnoliopsida</taxon>
        <taxon>Liliopsida</taxon>
        <taxon>Poales</taxon>
        <taxon>Poaceae</taxon>
        <taxon>BOP clade</taxon>
        <taxon>Pooideae</taxon>
        <taxon>Triticodae</taxon>
        <taxon>Triticeae</taxon>
        <taxon>Triticinae</taxon>
        <taxon>Triticum</taxon>
    </lineage>
</organism>
<reference evidence="3" key="1">
    <citation type="submission" date="2018-08" db="EMBL/GenBank/DDBJ databases">
        <authorList>
            <person name="Rossello M."/>
        </authorList>
    </citation>
    <scope>NUCLEOTIDE SEQUENCE [LARGE SCALE GENOMIC DNA]</scope>
    <source>
        <strain evidence="3">cv. Chinese Spring</strain>
    </source>
</reference>
<evidence type="ECO:0000313" key="4">
    <source>
        <dbReference type="Proteomes" id="UP000019116"/>
    </source>
</evidence>
<dbReference type="FunFam" id="3.40.50.1110:FF:000003">
    <property type="entry name" value="GDSL esterase/lipase APG"/>
    <property type="match status" value="1"/>
</dbReference>
<dbReference type="InterPro" id="IPR050592">
    <property type="entry name" value="GDSL_lipolytic_enzyme"/>
</dbReference>
<feature type="chain" id="PRO_5043179917" description="GDSL esterase/lipase" evidence="2">
    <location>
        <begin position="28"/>
        <end position="359"/>
    </location>
</feature>
<accession>A0A3B6RD38</accession>
<dbReference type="CDD" id="cd01837">
    <property type="entry name" value="SGNH_plant_lipase_like"/>
    <property type="match status" value="1"/>
</dbReference>
<dbReference type="EnsemblPlants" id="TraesCS7A02G099900.1">
    <property type="protein sequence ID" value="TraesCS7A02G099900.1"/>
    <property type="gene ID" value="TraesCS7A02G099900"/>
</dbReference>
<gene>
    <name evidence="3" type="primary">LOC123154235</name>
</gene>
<sequence>MFWTTPKAVRFLVFLAIFLFVEPTTDGREAQPAVPGVMLFGDSLVGVGNNDYLATLVKANMAPYGRDFKDHIATGRFGNGKLLSDIIGEKLGFNGSPPAYLSPQASGQNLLIGANFASAGSGYYDPTARIYHVIPLSRQLEYLKEYQSKLRVVAGNDHAQSIISDSLYIISAGSNDFGFNYYINPLLFLTQNADQFSDRLVGIFNNTVTQLHAMGARRVGVFSLAPLGCAPLAITVFGLRRNRCVPRLNDDAQRFNGKLSAAVDSLSNRYQDLKVAVLDIYTPWHSLATSPVSHGFAEARHGCCATGLVEFTVFLCNSLSIGTCPNATTYVHWDSIHPSEAANRVIVDSLGEGINKLVM</sequence>
<dbReference type="GeneID" id="123154235"/>
<evidence type="ECO:0008006" key="5">
    <source>
        <dbReference type="Google" id="ProtNLM"/>
    </source>
</evidence>
<dbReference type="RefSeq" id="XP_044428945.1">
    <property type="nucleotide sequence ID" value="XM_044573010.1"/>
</dbReference>
<dbReference type="SUPFAM" id="SSF52266">
    <property type="entry name" value="SGNH hydrolase"/>
    <property type="match status" value="1"/>
</dbReference>
<dbReference type="GO" id="GO:0016788">
    <property type="term" value="F:hydrolase activity, acting on ester bonds"/>
    <property type="evidence" value="ECO:0007669"/>
    <property type="project" value="InterPro"/>
</dbReference>
<dbReference type="Gramene" id="TraesCS7A03G0237900.1">
    <property type="protein sequence ID" value="TraesCS7A03G0237900.1.CDS"/>
    <property type="gene ID" value="TraesCS7A03G0237900"/>
</dbReference>
<dbReference type="Gene3D" id="3.40.50.1110">
    <property type="entry name" value="SGNH hydrolase"/>
    <property type="match status" value="1"/>
</dbReference>
<keyword evidence="2" id="KW-0732">Signal</keyword>
<evidence type="ECO:0000313" key="3">
    <source>
        <dbReference type="EnsemblPlants" id="TraesCS7A02G099900.1"/>
    </source>
</evidence>
<dbReference type="STRING" id="4565.A0A3B6RD38"/>
<dbReference type="AlphaFoldDB" id="A0A3B6RD38"/>
<dbReference type="InterPro" id="IPR036514">
    <property type="entry name" value="SGNH_hydro_sf"/>
</dbReference>
<dbReference type="Pfam" id="PF00657">
    <property type="entry name" value="Lipase_GDSL"/>
    <property type="match status" value="1"/>
</dbReference>
<reference evidence="3" key="2">
    <citation type="submission" date="2018-10" db="UniProtKB">
        <authorList>
            <consortium name="EnsemblPlants"/>
        </authorList>
    </citation>
    <scope>IDENTIFICATION</scope>
</reference>
<proteinExistence type="inferred from homology"/>
<dbReference type="OMA" id="AGNDHAQ"/>
<evidence type="ECO:0000256" key="1">
    <source>
        <dbReference type="ARBA" id="ARBA00008668"/>
    </source>
</evidence>
<dbReference type="OrthoDB" id="1600564at2759"/>
<dbReference type="PANTHER" id="PTHR45642">
    <property type="entry name" value="GDSL ESTERASE/LIPASE EXL3"/>
    <property type="match status" value="1"/>
</dbReference>
<dbReference type="PANTHER" id="PTHR45642:SF60">
    <property type="entry name" value="GDSL ESTERASE_LIPASE"/>
    <property type="match status" value="1"/>
</dbReference>
<protein>
    <recommendedName>
        <fullName evidence="5">GDSL esterase/lipase</fullName>
    </recommendedName>
</protein>
<dbReference type="Gramene" id="TraesROB_scaffold_016431_01G000100.1">
    <property type="protein sequence ID" value="TraesROB_scaffold_016431_01G000100.1"/>
    <property type="gene ID" value="TraesROB_scaffold_016431_01G000100"/>
</dbReference>
<feature type="signal peptide" evidence="2">
    <location>
        <begin position="1"/>
        <end position="27"/>
    </location>
</feature>
<keyword evidence="4" id="KW-1185">Reference proteome</keyword>
<dbReference type="Proteomes" id="UP000019116">
    <property type="component" value="Chromosome 7A"/>
</dbReference>